<accession>A0A644YMC3</accession>
<dbReference type="EMBL" id="VSSQ01005407">
    <property type="protein sequence ID" value="MPM29031.1"/>
    <property type="molecule type" value="Genomic_DNA"/>
</dbReference>
<reference evidence="1" key="1">
    <citation type="submission" date="2019-08" db="EMBL/GenBank/DDBJ databases">
        <authorList>
            <person name="Kucharzyk K."/>
            <person name="Murdoch R.W."/>
            <person name="Higgins S."/>
            <person name="Loffler F."/>
        </authorList>
    </citation>
    <scope>NUCLEOTIDE SEQUENCE</scope>
</reference>
<sequence>MAMTSFPERDRDVYNMFEDLKQSVSNTRLITTQVAAKIAEKYKMFKPLTYQSIMRIYKQQEALVKIEKLEEQAANNNN</sequence>
<gene>
    <name evidence="1" type="ORF">SDC9_75569</name>
</gene>
<protein>
    <submittedName>
        <fullName evidence="1">Uncharacterized protein</fullName>
    </submittedName>
</protein>
<organism evidence="1">
    <name type="scientific">bioreactor metagenome</name>
    <dbReference type="NCBI Taxonomy" id="1076179"/>
    <lineage>
        <taxon>unclassified sequences</taxon>
        <taxon>metagenomes</taxon>
        <taxon>ecological metagenomes</taxon>
    </lineage>
</organism>
<evidence type="ECO:0000313" key="1">
    <source>
        <dbReference type="EMBL" id="MPM29031.1"/>
    </source>
</evidence>
<name>A0A644YMC3_9ZZZZ</name>
<dbReference type="AlphaFoldDB" id="A0A644YMC3"/>
<comment type="caution">
    <text evidence="1">The sequence shown here is derived from an EMBL/GenBank/DDBJ whole genome shotgun (WGS) entry which is preliminary data.</text>
</comment>
<proteinExistence type="predicted"/>